<keyword evidence="3" id="KW-1003">Cell membrane</keyword>
<evidence type="ECO:0000256" key="3">
    <source>
        <dbReference type="ARBA" id="ARBA00022475"/>
    </source>
</evidence>
<evidence type="ECO:0000256" key="7">
    <source>
        <dbReference type="SAM" id="Phobius"/>
    </source>
</evidence>
<evidence type="ECO:0000256" key="2">
    <source>
        <dbReference type="ARBA" id="ARBA00022448"/>
    </source>
</evidence>
<dbReference type="CDD" id="cd06173">
    <property type="entry name" value="MFS_MefA_like"/>
    <property type="match status" value="1"/>
</dbReference>
<feature type="transmembrane region" description="Helical" evidence="7">
    <location>
        <begin position="260"/>
        <end position="283"/>
    </location>
</feature>
<name>A0ABU9WW61_9MICC</name>
<dbReference type="InterPro" id="IPR036259">
    <property type="entry name" value="MFS_trans_sf"/>
</dbReference>
<dbReference type="PANTHER" id="PTHR23513:SF6">
    <property type="entry name" value="MAJOR FACILITATOR SUPERFAMILY ASSOCIATED DOMAIN-CONTAINING PROTEIN"/>
    <property type="match status" value="1"/>
</dbReference>
<proteinExistence type="predicted"/>
<dbReference type="EMBL" id="JBDFRB010000002">
    <property type="protein sequence ID" value="MEN2743409.1"/>
    <property type="molecule type" value="Genomic_DNA"/>
</dbReference>
<evidence type="ECO:0000313" key="8">
    <source>
        <dbReference type="EMBL" id="MEN2743409.1"/>
    </source>
</evidence>
<feature type="transmembrane region" description="Helical" evidence="7">
    <location>
        <begin position="295"/>
        <end position="314"/>
    </location>
</feature>
<feature type="transmembrane region" description="Helical" evidence="7">
    <location>
        <begin position="55"/>
        <end position="75"/>
    </location>
</feature>
<evidence type="ECO:0000256" key="6">
    <source>
        <dbReference type="ARBA" id="ARBA00023136"/>
    </source>
</evidence>
<dbReference type="PANTHER" id="PTHR23513">
    <property type="entry name" value="INTEGRAL MEMBRANE EFFLUX PROTEIN-RELATED"/>
    <property type="match status" value="1"/>
</dbReference>
<keyword evidence="5 7" id="KW-1133">Transmembrane helix</keyword>
<feature type="transmembrane region" description="Helical" evidence="7">
    <location>
        <begin position="320"/>
        <end position="342"/>
    </location>
</feature>
<dbReference type="SUPFAM" id="SSF103473">
    <property type="entry name" value="MFS general substrate transporter"/>
    <property type="match status" value="1"/>
</dbReference>
<dbReference type="InterPro" id="IPR010290">
    <property type="entry name" value="TM_effector"/>
</dbReference>
<comment type="caution">
    <text evidence="8">The sequence shown here is derived from an EMBL/GenBank/DDBJ whole genome shotgun (WGS) entry which is preliminary data.</text>
</comment>
<feature type="transmembrane region" description="Helical" evidence="7">
    <location>
        <begin position="387"/>
        <end position="407"/>
    </location>
</feature>
<evidence type="ECO:0000313" key="9">
    <source>
        <dbReference type="Proteomes" id="UP001422074"/>
    </source>
</evidence>
<comment type="subcellular location">
    <subcellularLocation>
        <location evidence="1">Cell membrane</location>
        <topology evidence="1">Multi-pass membrane protein</topology>
    </subcellularLocation>
</comment>
<dbReference type="Proteomes" id="UP001422074">
    <property type="component" value="Unassembled WGS sequence"/>
</dbReference>
<gene>
    <name evidence="8" type="ORF">ABCQ75_02505</name>
</gene>
<keyword evidence="6 7" id="KW-0472">Membrane</keyword>
<feature type="transmembrane region" description="Helical" evidence="7">
    <location>
        <begin position="232"/>
        <end position="254"/>
    </location>
</feature>
<dbReference type="Gene3D" id="1.20.1250.20">
    <property type="entry name" value="MFS general substrate transporter like domains"/>
    <property type="match status" value="1"/>
</dbReference>
<keyword evidence="9" id="KW-1185">Reference proteome</keyword>
<sequence>MAHPADPSAPAALTRSRPFLAFWAGQGISQLGVQLGQIALPVLAVQLLGAGELELGMLNAAAMAAFLVIGLPAGAWVDRWLKRRTMIAADLVRMAAMLAVPALWAAGVLELWHLYAVAAVLGVATVFFDVAYQSYIPLLVAPALVPAANGRLEATAQVARLGGPALGGAFLTVLSAPLLFLAEGLGYLASALFLTRVTDSETPHSRAPGSRLAAEIREGAAFVVRHPLIRRVALSTAGFNLFSSLVFVLVPLVVLRELDLGPLGLGLILSVGSVGGIVAALAVPRLAALAGEGPLIPLGALMGAAATVLLPVSLGVRGVGALVLLCAAEALMAFGVVVYNVMQVSMRQRVCPTGLLGRMNASIRFFVWGVMPLGSLAGGWLGENLGIGPALWIGVAGQALASLPVVLGPFFALRTLPDTVDDAASLR</sequence>
<evidence type="ECO:0000256" key="5">
    <source>
        <dbReference type="ARBA" id="ARBA00022989"/>
    </source>
</evidence>
<dbReference type="Pfam" id="PF05977">
    <property type="entry name" value="MFS_3"/>
    <property type="match status" value="1"/>
</dbReference>
<reference evidence="8 9" key="1">
    <citation type="submission" date="2024-05" db="EMBL/GenBank/DDBJ databases">
        <title>Sinomonas sp. nov., isolated from a waste landfill.</title>
        <authorList>
            <person name="Zhao Y."/>
        </authorList>
    </citation>
    <scope>NUCLEOTIDE SEQUENCE [LARGE SCALE GENOMIC DNA]</scope>
    <source>
        <strain evidence="8 9">CCTCC AB2014300</strain>
    </source>
</reference>
<feature type="transmembrane region" description="Helical" evidence="7">
    <location>
        <begin position="363"/>
        <end position="381"/>
    </location>
</feature>
<evidence type="ECO:0000256" key="4">
    <source>
        <dbReference type="ARBA" id="ARBA00022692"/>
    </source>
</evidence>
<dbReference type="RefSeq" id="WP_345882943.1">
    <property type="nucleotide sequence ID" value="NZ_JBDFRB010000002.1"/>
</dbReference>
<accession>A0ABU9WW61</accession>
<organism evidence="8 9">
    <name type="scientific">Sinomonas halotolerans</name>
    <dbReference type="NCBI Taxonomy" id="1644133"/>
    <lineage>
        <taxon>Bacteria</taxon>
        <taxon>Bacillati</taxon>
        <taxon>Actinomycetota</taxon>
        <taxon>Actinomycetes</taxon>
        <taxon>Micrococcales</taxon>
        <taxon>Micrococcaceae</taxon>
        <taxon>Sinomonas</taxon>
    </lineage>
</organism>
<evidence type="ECO:0000256" key="1">
    <source>
        <dbReference type="ARBA" id="ARBA00004651"/>
    </source>
</evidence>
<keyword evidence="2" id="KW-0813">Transport</keyword>
<protein>
    <submittedName>
        <fullName evidence="8">MFS transporter</fullName>
    </submittedName>
</protein>
<keyword evidence="4 7" id="KW-0812">Transmembrane</keyword>